<organism evidence="2 3">
    <name type="scientific">Diaphorina citri</name>
    <name type="common">Asian citrus psyllid</name>
    <dbReference type="NCBI Taxonomy" id="121845"/>
    <lineage>
        <taxon>Eukaryota</taxon>
        <taxon>Metazoa</taxon>
        <taxon>Ecdysozoa</taxon>
        <taxon>Arthropoda</taxon>
        <taxon>Hexapoda</taxon>
        <taxon>Insecta</taxon>
        <taxon>Pterygota</taxon>
        <taxon>Neoptera</taxon>
        <taxon>Paraneoptera</taxon>
        <taxon>Hemiptera</taxon>
        <taxon>Sternorrhyncha</taxon>
        <taxon>Psylloidea</taxon>
        <taxon>Psyllidae</taxon>
        <taxon>Diaphorininae</taxon>
        <taxon>Diaphorina</taxon>
    </lineage>
</organism>
<dbReference type="PANTHER" id="PTHR24098:SF0">
    <property type="entry name" value="OUTER SEGMENT 5"/>
    <property type="match status" value="1"/>
</dbReference>
<reference evidence="3" key="1">
    <citation type="submission" date="2025-08" db="UniProtKB">
        <authorList>
            <consortium name="RefSeq"/>
        </authorList>
    </citation>
    <scope>IDENTIFICATION</scope>
</reference>
<feature type="domain" description="IFT80 second beta-propeller" evidence="1">
    <location>
        <begin position="58"/>
        <end position="142"/>
    </location>
</feature>
<name>A0A1S3DQD1_DIACI</name>
<dbReference type="InterPro" id="IPR056456">
    <property type="entry name" value="Beta-prop_IFT80_2nd"/>
</dbReference>
<dbReference type="GO" id="GO:0005929">
    <property type="term" value="C:cilium"/>
    <property type="evidence" value="ECO:0007669"/>
    <property type="project" value="TreeGrafter"/>
</dbReference>
<dbReference type="PaxDb" id="121845-A0A1S3DQD1"/>
<gene>
    <name evidence="3" type="primary">LOC103522536</name>
</gene>
<dbReference type="KEGG" id="dci:103522536"/>
<keyword evidence="2" id="KW-1185">Reference proteome</keyword>
<evidence type="ECO:0000313" key="3">
    <source>
        <dbReference type="RefSeq" id="XP_008485859.2"/>
    </source>
</evidence>
<proteinExistence type="predicted"/>
<dbReference type="Pfam" id="PF23335">
    <property type="entry name" value="Beta-prop_IFT80_2nd"/>
    <property type="match status" value="1"/>
</dbReference>
<sequence length="142" mass="15864">MFAVGSYNTLRLCDKVGWSHSLDKPDTGSVYDLVWSNDATQIAGACANGSLLLGTIIQRKLEWQNYEAIQSGRKSLLIRDVLSDIKEKVELPERIILISLSHAHLVLTLPSHCYVYAVTNFNTPCIIELRDSNTSMILQAEK</sequence>
<dbReference type="STRING" id="121845.A0A1S3DQD1"/>
<dbReference type="PANTHER" id="PTHR24098">
    <property type="entry name" value="OUTER SEGMENT 5"/>
    <property type="match status" value="1"/>
</dbReference>
<dbReference type="RefSeq" id="XP_008485859.2">
    <property type="nucleotide sequence ID" value="XM_008487637.2"/>
</dbReference>
<dbReference type="GO" id="GO:0030992">
    <property type="term" value="C:intraciliary transport particle B"/>
    <property type="evidence" value="ECO:0007669"/>
    <property type="project" value="TreeGrafter"/>
</dbReference>
<evidence type="ECO:0000313" key="2">
    <source>
        <dbReference type="Proteomes" id="UP000079169"/>
    </source>
</evidence>
<accession>A0A1S3DQD1</accession>
<dbReference type="Proteomes" id="UP000079169">
    <property type="component" value="Unplaced"/>
</dbReference>
<protein>
    <submittedName>
        <fullName evidence="3">Intraflagellar transport protein 80 homolog</fullName>
    </submittedName>
</protein>
<dbReference type="GeneID" id="103522536"/>
<dbReference type="AlphaFoldDB" id="A0A1S3DQD1"/>
<dbReference type="GO" id="GO:0060271">
    <property type="term" value="P:cilium assembly"/>
    <property type="evidence" value="ECO:0007669"/>
    <property type="project" value="TreeGrafter"/>
</dbReference>
<evidence type="ECO:0000259" key="1">
    <source>
        <dbReference type="Pfam" id="PF23335"/>
    </source>
</evidence>